<keyword evidence="10" id="KW-1185">Reference proteome</keyword>
<evidence type="ECO:0000256" key="6">
    <source>
        <dbReference type="PROSITE-ProRule" id="PRU10007"/>
    </source>
</evidence>
<reference evidence="9 10" key="1">
    <citation type="journal article" date="2012" name="J. Bacteriol.">
        <title>Genome Sequence of Fibrella aestuarina BUZ 2T, a Filamentous Marine Bacterium.</title>
        <authorList>
            <person name="Filippini M."/>
            <person name="Qi W."/>
            <person name="Blom J."/>
            <person name="Goesmann A."/>
            <person name="Smits T.H."/>
            <person name="Bagheri H.C."/>
        </authorList>
    </citation>
    <scope>NUCLEOTIDE SEQUENCE [LARGE SCALE GENOMIC DNA]</scope>
    <source>
        <strain evidence="10">BUZ 2T</strain>
    </source>
</reference>
<dbReference type="InterPro" id="IPR016163">
    <property type="entry name" value="Ald_DH_C"/>
</dbReference>
<feature type="active site" evidence="5 6">
    <location>
        <position position="252"/>
    </location>
</feature>
<dbReference type="PATRIC" id="fig|1166018.3.peg.5616"/>
<feature type="active site" evidence="5">
    <location>
        <position position="286"/>
    </location>
</feature>
<dbReference type="InterPro" id="IPR016160">
    <property type="entry name" value="Ald_DH_CS_CYS"/>
</dbReference>
<dbReference type="SUPFAM" id="SSF53720">
    <property type="entry name" value="ALDH-like"/>
    <property type="match status" value="1"/>
</dbReference>
<protein>
    <recommendedName>
        <fullName evidence="4">Aldehyde dehydrogenase</fullName>
    </recommendedName>
</protein>
<feature type="domain" description="Aldehyde dehydrogenase" evidence="8">
    <location>
        <begin position="45"/>
        <end position="474"/>
    </location>
</feature>
<evidence type="ECO:0000259" key="8">
    <source>
        <dbReference type="Pfam" id="PF00171"/>
    </source>
</evidence>
<dbReference type="Gene3D" id="3.40.309.10">
    <property type="entry name" value="Aldehyde Dehydrogenase, Chain A, domain 2"/>
    <property type="match status" value="1"/>
</dbReference>
<dbReference type="Proteomes" id="UP000011058">
    <property type="component" value="Chromosome"/>
</dbReference>
<keyword evidence="3" id="KW-0520">NAD</keyword>
<evidence type="ECO:0000256" key="2">
    <source>
        <dbReference type="ARBA" id="ARBA00023002"/>
    </source>
</evidence>
<dbReference type="GO" id="GO:0004029">
    <property type="term" value="F:aldehyde dehydrogenase (NAD+) activity"/>
    <property type="evidence" value="ECO:0007669"/>
    <property type="project" value="TreeGrafter"/>
</dbReference>
<evidence type="ECO:0000313" key="10">
    <source>
        <dbReference type="Proteomes" id="UP000011058"/>
    </source>
</evidence>
<dbReference type="eggNOG" id="COG1012">
    <property type="taxonomic scope" value="Bacteria"/>
</dbReference>
<dbReference type="GO" id="GO:0005737">
    <property type="term" value="C:cytoplasm"/>
    <property type="evidence" value="ECO:0007669"/>
    <property type="project" value="TreeGrafter"/>
</dbReference>
<dbReference type="FunFam" id="3.40.605.10:FF:000004">
    <property type="entry name" value="Aldehyde dehydrogenase"/>
    <property type="match status" value="1"/>
</dbReference>
<proteinExistence type="inferred from homology"/>
<organism evidence="9 10">
    <name type="scientific">Fibrella aestuarina BUZ 2</name>
    <dbReference type="NCBI Taxonomy" id="1166018"/>
    <lineage>
        <taxon>Bacteria</taxon>
        <taxon>Pseudomonadati</taxon>
        <taxon>Bacteroidota</taxon>
        <taxon>Cytophagia</taxon>
        <taxon>Cytophagales</taxon>
        <taxon>Spirosomataceae</taxon>
        <taxon>Fibrella</taxon>
    </lineage>
</organism>
<dbReference type="PROSITE" id="PS00070">
    <property type="entry name" value="ALDEHYDE_DEHYDR_CYS"/>
    <property type="match status" value="1"/>
</dbReference>
<dbReference type="Gene3D" id="3.40.605.10">
    <property type="entry name" value="Aldehyde Dehydrogenase, Chain A, domain 1"/>
    <property type="match status" value="1"/>
</dbReference>
<dbReference type="PANTHER" id="PTHR43570:SF20">
    <property type="entry name" value="ALDEHYDE DEHYDROGENASE ALDX-RELATED"/>
    <property type="match status" value="1"/>
</dbReference>
<dbReference type="EMBL" id="HE796683">
    <property type="protein sequence ID" value="CCH01836.1"/>
    <property type="molecule type" value="Genomic_DNA"/>
</dbReference>
<dbReference type="HOGENOM" id="CLU_005391_3_1_10"/>
<dbReference type="FunFam" id="3.40.309.10:FF:000003">
    <property type="entry name" value="Aldehyde dehydrogenase"/>
    <property type="match status" value="1"/>
</dbReference>
<dbReference type="AlphaFoldDB" id="I0KCI3"/>
<evidence type="ECO:0000256" key="5">
    <source>
        <dbReference type="PIRSR" id="PIRSR036492-1"/>
    </source>
</evidence>
<dbReference type="InterPro" id="IPR012394">
    <property type="entry name" value="Aldehyde_DH_NAD(P)"/>
</dbReference>
<gene>
    <name evidence="9" type="primary">alkH</name>
    <name evidence="9" type="ORF">FAES_3829</name>
</gene>
<dbReference type="CDD" id="cd07134">
    <property type="entry name" value="ALDH_AlkH-like"/>
    <property type="match status" value="1"/>
</dbReference>
<dbReference type="InterPro" id="IPR015590">
    <property type="entry name" value="Aldehyde_DH_dom"/>
</dbReference>
<evidence type="ECO:0000256" key="1">
    <source>
        <dbReference type="ARBA" id="ARBA00009986"/>
    </source>
</evidence>
<dbReference type="InterPro" id="IPR029510">
    <property type="entry name" value="Ald_DH_CS_GLU"/>
</dbReference>
<dbReference type="Pfam" id="PF00171">
    <property type="entry name" value="Aldedh"/>
    <property type="match status" value="1"/>
</dbReference>
<evidence type="ECO:0000313" key="9">
    <source>
        <dbReference type="EMBL" id="CCH01836.1"/>
    </source>
</evidence>
<dbReference type="PANTHER" id="PTHR43570">
    <property type="entry name" value="ALDEHYDE DEHYDROGENASE"/>
    <property type="match status" value="1"/>
</dbReference>
<keyword evidence="2 4" id="KW-0560">Oxidoreductase</keyword>
<accession>I0KCI3</accession>
<comment type="similarity">
    <text evidence="1 4 7">Belongs to the aldehyde dehydrogenase family.</text>
</comment>
<dbReference type="GO" id="GO:0006081">
    <property type="term" value="P:aldehyde metabolic process"/>
    <property type="evidence" value="ECO:0007669"/>
    <property type="project" value="InterPro"/>
</dbReference>
<evidence type="ECO:0000256" key="7">
    <source>
        <dbReference type="RuleBase" id="RU003345"/>
    </source>
</evidence>
<dbReference type="InterPro" id="IPR016161">
    <property type="entry name" value="Ald_DH/histidinol_DH"/>
</dbReference>
<sequence>MGHGVSVAGLSHAPPLAPCPFFVTSSLLNPILMIAQEPLTDLSATLQTAFDRLRQHAPTMAQTTARERIDRLKRLMHWIDTNKPAIYEAMYADYRKPTAEVDLGELAALMGELRYTIKHLKQWMKPQRVPTPLSMVGTSGYLKYEPKGVVLVMAPWNYPFNLLVGPLATALSAGNVCMLKPSELTPHTAALMNRMIADLFSPDEVVLVEGGPDVAQAMLALPFNHIFFTGSPALGKVVMAAAAKHLASVTLELGGKSPFLVDETADLSKTAEILAWSKYFNNGQTCIAPDYVLVQESVKTPLINAVQKAVERMYGTDANARATSDSYARIVNNRHFERVKSLIDDAVQKGATIRLGGRTNAADNYVEPTLIDGVTDDMRIMQEEIFGPVLPIVGVRNLDEALAQINSRDKPLALYIHSRNQQTINQVLNQTSAGDTVINDALLHFSNPELPFGGVNNSGIGSYHGYFGFQELSHRRGVLRRDFGTMKFLFPPYTDRVKKLIGWAVKYF</sequence>
<evidence type="ECO:0000256" key="4">
    <source>
        <dbReference type="PIRNR" id="PIRNR036492"/>
    </source>
</evidence>
<dbReference type="PIRSF" id="PIRSF036492">
    <property type="entry name" value="ALDH"/>
    <property type="match status" value="1"/>
</dbReference>
<dbReference type="STRING" id="1166018.FAES_3829"/>
<dbReference type="KEGG" id="fae:FAES_3829"/>
<dbReference type="PROSITE" id="PS00687">
    <property type="entry name" value="ALDEHYDE_DEHYDR_GLU"/>
    <property type="match status" value="1"/>
</dbReference>
<name>I0KCI3_9BACT</name>
<evidence type="ECO:0000256" key="3">
    <source>
        <dbReference type="ARBA" id="ARBA00023027"/>
    </source>
</evidence>
<dbReference type="InterPro" id="IPR016162">
    <property type="entry name" value="Ald_DH_N"/>
</dbReference>